<dbReference type="Proteomes" id="UP001596099">
    <property type="component" value="Unassembled WGS sequence"/>
</dbReference>
<feature type="domain" description="Methanogenesis regulatory protein FilR1 middle" evidence="1">
    <location>
        <begin position="122"/>
        <end position="251"/>
    </location>
</feature>
<evidence type="ECO:0000259" key="2">
    <source>
        <dbReference type="Pfam" id="PF25213"/>
    </source>
</evidence>
<evidence type="ECO:0000313" key="3">
    <source>
        <dbReference type="EMBL" id="MFC5972823.1"/>
    </source>
</evidence>
<feature type="domain" description="HVO-A0261-like N-terminal" evidence="2">
    <location>
        <begin position="4"/>
        <end position="88"/>
    </location>
</feature>
<evidence type="ECO:0000313" key="4">
    <source>
        <dbReference type="Proteomes" id="UP001596099"/>
    </source>
</evidence>
<dbReference type="SUPFAM" id="SSF46785">
    <property type="entry name" value="Winged helix' DNA-binding domain"/>
    <property type="match status" value="1"/>
</dbReference>
<evidence type="ECO:0000259" key="1">
    <source>
        <dbReference type="Pfam" id="PF08350"/>
    </source>
</evidence>
<gene>
    <name evidence="3" type="ORF">ACFPYI_15910</name>
</gene>
<protein>
    <submittedName>
        <fullName evidence="3">Helix-turn-helix transcriptional regulator</fullName>
    </submittedName>
</protein>
<dbReference type="InterPro" id="IPR036390">
    <property type="entry name" value="WH_DNA-bd_sf"/>
</dbReference>
<dbReference type="InterPro" id="IPR057527">
    <property type="entry name" value="HVO_A0261-like_N"/>
</dbReference>
<comment type="caution">
    <text evidence="3">The sequence shown here is derived from an EMBL/GenBank/DDBJ whole genome shotgun (WGS) entry which is preliminary data.</text>
</comment>
<proteinExistence type="predicted"/>
<reference evidence="3 4" key="1">
    <citation type="journal article" date="2019" name="Int. J. Syst. Evol. Microbiol.">
        <title>The Global Catalogue of Microorganisms (GCM) 10K type strain sequencing project: providing services to taxonomists for standard genome sequencing and annotation.</title>
        <authorList>
            <consortium name="The Broad Institute Genomics Platform"/>
            <consortium name="The Broad Institute Genome Sequencing Center for Infectious Disease"/>
            <person name="Wu L."/>
            <person name="Ma J."/>
        </authorList>
    </citation>
    <scope>NUCLEOTIDE SEQUENCE [LARGE SCALE GENOMIC DNA]</scope>
    <source>
        <strain evidence="3 4">CGMCC 1.12543</strain>
    </source>
</reference>
<dbReference type="Gene3D" id="1.10.10.10">
    <property type="entry name" value="Winged helix-like DNA-binding domain superfamily/Winged helix DNA-binding domain"/>
    <property type="match status" value="1"/>
</dbReference>
<dbReference type="InterPro" id="IPR013561">
    <property type="entry name" value="FilR1_middle_dom"/>
</dbReference>
<sequence>MTAREQVAFLVGSEHRVATMEALRDGSARPCELEESLSASRATVQRALSGLDERDWVDKHDGKYRLTGAGTFVLRAYHDLADVVETADEVGEPLSLLDTATDDLPIAALRSATATTATATTPHAPIERYASLLERTDIDELRGICPVLSPVFNEVHRPLFEAGVPIELVIDEETLAAAEELTPENHTVALESDSFTLYVADEALDFGASLFGDSAMVAAYDDQGRFRASLDSTDDALVDWTADLFEGYRDRAHVLETA</sequence>
<dbReference type="EMBL" id="JBHSQH010000001">
    <property type="protein sequence ID" value="MFC5972823.1"/>
    <property type="molecule type" value="Genomic_DNA"/>
</dbReference>
<dbReference type="Pfam" id="PF08350">
    <property type="entry name" value="FilR1_middle"/>
    <property type="match status" value="1"/>
</dbReference>
<name>A0ABD5RR01_9EURY</name>
<organism evidence="3 4">
    <name type="scientific">Halomarina salina</name>
    <dbReference type="NCBI Taxonomy" id="1872699"/>
    <lineage>
        <taxon>Archaea</taxon>
        <taxon>Methanobacteriati</taxon>
        <taxon>Methanobacteriota</taxon>
        <taxon>Stenosarchaea group</taxon>
        <taxon>Halobacteria</taxon>
        <taxon>Halobacteriales</taxon>
        <taxon>Natronomonadaceae</taxon>
        <taxon>Halomarina</taxon>
    </lineage>
</organism>
<accession>A0ABD5RR01</accession>
<dbReference type="Pfam" id="PF25213">
    <property type="entry name" value="HVO_A0261_N"/>
    <property type="match status" value="1"/>
</dbReference>
<keyword evidence="4" id="KW-1185">Reference proteome</keyword>
<dbReference type="InterPro" id="IPR036388">
    <property type="entry name" value="WH-like_DNA-bd_sf"/>
</dbReference>
<dbReference type="AlphaFoldDB" id="A0ABD5RR01"/>
<dbReference type="RefSeq" id="WP_247416679.1">
    <property type="nucleotide sequence ID" value="NZ_JALLGW010000001.1"/>
</dbReference>